<gene>
    <name evidence="1" type="ORF">NS263_04045</name>
</gene>
<sequence>MDPASFACWMLSHARQQQSPSEDRPRPWLIRVISATQLHRDEQVGVRLRQGWRFILTFHGKPFAMIVPLDPPTAPRSTSNDRSQ</sequence>
<evidence type="ECO:0008006" key="3">
    <source>
        <dbReference type="Google" id="ProtNLM"/>
    </source>
</evidence>
<evidence type="ECO:0000313" key="2">
    <source>
        <dbReference type="Proteomes" id="UP000078335"/>
    </source>
</evidence>
<organism evidence="1 2">
    <name type="scientific">Curtobacterium oceanosedimentum</name>
    <dbReference type="NCBI Taxonomy" id="465820"/>
    <lineage>
        <taxon>Bacteria</taxon>
        <taxon>Bacillati</taxon>
        <taxon>Actinomycetota</taxon>
        <taxon>Actinomycetes</taxon>
        <taxon>Micrococcales</taxon>
        <taxon>Microbacteriaceae</taxon>
        <taxon>Curtobacterium</taxon>
    </lineage>
</organism>
<dbReference type="EMBL" id="LDRB01000013">
    <property type="protein sequence ID" value="KTR41656.1"/>
    <property type="molecule type" value="Genomic_DNA"/>
</dbReference>
<evidence type="ECO:0000313" key="1">
    <source>
        <dbReference type="EMBL" id="KTR41656.1"/>
    </source>
</evidence>
<reference evidence="1 2" key="1">
    <citation type="journal article" date="2016" name="Front. Microbiol.">
        <title>Genomic Resource of Rice Seed Associated Bacteria.</title>
        <authorList>
            <person name="Midha S."/>
            <person name="Bansal K."/>
            <person name="Sharma S."/>
            <person name="Kumar N."/>
            <person name="Patil P.P."/>
            <person name="Chaudhry V."/>
            <person name="Patil P.B."/>
        </authorList>
    </citation>
    <scope>NUCLEOTIDE SEQUENCE [LARGE SCALE GENOMIC DNA]</scope>
    <source>
        <strain evidence="1 2">NS263</strain>
    </source>
</reference>
<accession>A0ABR5S9W2</accession>
<dbReference type="Proteomes" id="UP000078335">
    <property type="component" value="Unassembled WGS sequence"/>
</dbReference>
<keyword evidence="2" id="KW-1185">Reference proteome</keyword>
<comment type="caution">
    <text evidence="1">The sequence shown here is derived from an EMBL/GenBank/DDBJ whole genome shotgun (WGS) entry which is preliminary data.</text>
</comment>
<name>A0ABR5S9W2_9MICO</name>
<protein>
    <recommendedName>
        <fullName evidence="3">Type II toxin-antitoxin system prevent-host-death family antitoxin</fullName>
    </recommendedName>
</protein>
<proteinExistence type="predicted"/>